<evidence type="ECO:0000259" key="7">
    <source>
        <dbReference type="Pfam" id="PF00482"/>
    </source>
</evidence>
<dbReference type="InterPro" id="IPR018076">
    <property type="entry name" value="T2SS_GspF_dom"/>
</dbReference>
<evidence type="ECO:0000256" key="3">
    <source>
        <dbReference type="ARBA" id="ARBA00022692"/>
    </source>
</evidence>
<dbReference type="EMBL" id="UOFR01000006">
    <property type="protein sequence ID" value="VAW90833.1"/>
    <property type="molecule type" value="Genomic_DNA"/>
</dbReference>
<keyword evidence="2" id="KW-1003">Cell membrane</keyword>
<keyword evidence="4 6" id="KW-1133">Transmembrane helix</keyword>
<feature type="transmembrane region" description="Helical" evidence="6">
    <location>
        <begin position="91"/>
        <end position="111"/>
    </location>
</feature>
<evidence type="ECO:0000256" key="1">
    <source>
        <dbReference type="ARBA" id="ARBA00004651"/>
    </source>
</evidence>
<dbReference type="PANTHER" id="PTHR35007:SF2">
    <property type="entry name" value="PILUS ASSEMBLE PROTEIN"/>
    <property type="match status" value="1"/>
</dbReference>
<dbReference type="Gene3D" id="1.20.81.30">
    <property type="entry name" value="Type II secretion system (T2SS), domain F"/>
    <property type="match status" value="1"/>
</dbReference>
<feature type="domain" description="Type II secretion system protein GspF" evidence="7">
    <location>
        <begin position="154"/>
        <end position="279"/>
    </location>
</feature>
<proteinExistence type="predicted"/>
<dbReference type="PANTHER" id="PTHR35007">
    <property type="entry name" value="INTEGRAL MEMBRANE PROTEIN-RELATED"/>
    <property type="match status" value="1"/>
</dbReference>
<feature type="transmembrane region" description="Helical" evidence="6">
    <location>
        <begin position="117"/>
        <end position="135"/>
    </location>
</feature>
<comment type="subcellular location">
    <subcellularLocation>
        <location evidence="1">Cell membrane</location>
        <topology evidence="1">Multi-pass membrane protein</topology>
    </subcellularLocation>
</comment>
<feature type="transmembrane region" description="Helical" evidence="6">
    <location>
        <begin position="263"/>
        <end position="285"/>
    </location>
</feature>
<evidence type="ECO:0000256" key="6">
    <source>
        <dbReference type="SAM" id="Phobius"/>
    </source>
</evidence>
<gene>
    <name evidence="8" type="ORF">MNBD_GAMMA21-2148</name>
</gene>
<sequence length="293" mass="33294">MDTIFLYSTSFSVGGSVLLLFIAAYIFNAVIPPDEREYMDPLPFWLKISWPLIRIFNYYITSNLSVEHLTKVEDKIQKTGISYLLTAEEFIAVRIVSALLQTAAAVMVMAMLQKYNLLWPISGLLLGFYFPEIWLKDTRAKREKEVVKALPIYLDFITMAVEAGLNFTGALSQAMQKAPRGALYNEFSIVIRDIRSGLSRADALQRMADRLGVKDVTTFIRAVVQAERLGSSMKKVLQVQSDQRRNERFQRAEKMAMEAPIKLVAPLIMFIFPVTFIVLGFPIVMKFINEGLL</sequence>
<feature type="transmembrane region" description="Helical" evidence="6">
    <location>
        <begin position="6"/>
        <end position="31"/>
    </location>
</feature>
<evidence type="ECO:0000313" key="8">
    <source>
        <dbReference type="EMBL" id="VAW90833.1"/>
    </source>
</evidence>
<organism evidence="8">
    <name type="scientific">hydrothermal vent metagenome</name>
    <dbReference type="NCBI Taxonomy" id="652676"/>
    <lineage>
        <taxon>unclassified sequences</taxon>
        <taxon>metagenomes</taxon>
        <taxon>ecological metagenomes</taxon>
    </lineage>
</organism>
<evidence type="ECO:0000256" key="5">
    <source>
        <dbReference type="ARBA" id="ARBA00023136"/>
    </source>
</evidence>
<evidence type="ECO:0000256" key="2">
    <source>
        <dbReference type="ARBA" id="ARBA00022475"/>
    </source>
</evidence>
<name>A0A3B0ZRW8_9ZZZZ</name>
<dbReference type="InterPro" id="IPR042094">
    <property type="entry name" value="T2SS_GspF_sf"/>
</dbReference>
<reference evidence="8" key="1">
    <citation type="submission" date="2018-06" db="EMBL/GenBank/DDBJ databases">
        <authorList>
            <person name="Zhirakovskaya E."/>
        </authorList>
    </citation>
    <scope>NUCLEOTIDE SEQUENCE</scope>
</reference>
<keyword evidence="5 6" id="KW-0472">Membrane</keyword>
<protein>
    <submittedName>
        <fullName evidence="8">Type II/IV secretion system protein TadC, associated with Flp pilus assembly</fullName>
    </submittedName>
</protein>
<evidence type="ECO:0000256" key="4">
    <source>
        <dbReference type="ARBA" id="ARBA00022989"/>
    </source>
</evidence>
<keyword evidence="3 6" id="KW-0812">Transmembrane</keyword>
<dbReference type="GO" id="GO:0005886">
    <property type="term" value="C:plasma membrane"/>
    <property type="evidence" value="ECO:0007669"/>
    <property type="project" value="UniProtKB-SubCell"/>
</dbReference>
<dbReference type="Pfam" id="PF00482">
    <property type="entry name" value="T2SSF"/>
    <property type="match status" value="1"/>
</dbReference>
<dbReference type="AlphaFoldDB" id="A0A3B0ZRW8"/>
<accession>A0A3B0ZRW8</accession>